<dbReference type="GO" id="GO:0001609">
    <property type="term" value="F:G protein-coupled adenosine receptor activity"/>
    <property type="evidence" value="ECO:0007669"/>
    <property type="project" value="InterPro"/>
</dbReference>
<feature type="compositionally biased region" description="Polar residues" evidence="12">
    <location>
        <begin position="462"/>
        <end position="476"/>
    </location>
</feature>
<dbReference type="PRINTS" id="PR00237">
    <property type="entry name" value="GPCRRHODOPSN"/>
</dbReference>
<evidence type="ECO:0000256" key="5">
    <source>
        <dbReference type="ARBA" id="ARBA00022989"/>
    </source>
</evidence>
<dbReference type="OrthoDB" id="284782at2759"/>
<evidence type="ECO:0000256" key="11">
    <source>
        <dbReference type="ARBA" id="ARBA00023224"/>
    </source>
</evidence>
<evidence type="ECO:0000256" key="7">
    <source>
        <dbReference type="ARBA" id="ARBA00023136"/>
    </source>
</evidence>
<evidence type="ECO:0000259" key="14">
    <source>
        <dbReference type="PROSITE" id="PS50262"/>
    </source>
</evidence>
<dbReference type="KEGG" id="nvi:100123175"/>
<feature type="transmembrane region" description="Helical" evidence="13">
    <location>
        <begin position="63"/>
        <end position="86"/>
    </location>
</feature>
<feature type="region of interest" description="Disordered" evidence="12">
    <location>
        <begin position="352"/>
        <end position="481"/>
    </location>
</feature>
<feature type="compositionally biased region" description="Low complexity" evidence="12">
    <location>
        <begin position="413"/>
        <end position="439"/>
    </location>
</feature>
<keyword evidence="3" id="KW-1003">Cell membrane</keyword>
<feature type="transmembrane region" description="Helical" evidence="13">
    <location>
        <begin position="98"/>
        <end position="120"/>
    </location>
</feature>
<feature type="compositionally biased region" description="Low complexity" evidence="12">
    <location>
        <begin position="448"/>
        <end position="461"/>
    </location>
</feature>
<dbReference type="Gene3D" id="1.20.1070.10">
    <property type="entry name" value="Rhodopsin 7-helix transmembrane proteins"/>
    <property type="match status" value="1"/>
</dbReference>
<dbReference type="GO" id="GO:0005886">
    <property type="term" value="C:plasma membrane"/>
    <property type="evidence" value="ECO:0007669"/>
    <property type="project" value="UniProtKB-SubCell"/>
</dbReference>
<dbReference type="GO" id="GO:0007189">
    <property type="term" value="P:adenylate cyclase-activating G protein-coupled receptor signaling pathway"/>
    <property type="evidence" value="ECO:0007669"/>
    <property type="project" value="TreeGrafter"/>
</dbReference>
<keyword evidence="7 13" id="KW-0472">Membrane</keyword>
<dbReference type="AlphaFoldDB" id="A0A7M7Q0M8"/>
<evidence type="ECO:0000313" key="16">
    <source>
        <dbReference type="Proteomes" id="UP000002358"/>
    </source>
</evidence>
<dbReference type="RefSeq" id="XP_001606786.2">
    <property type="nucleotide sequence ID" value="XM_001606736.5"/>
</dbReference>
<evidence type="ECO:0000256" key="8">
    <source>
        <dbReference type="ARBA" id="ARBA00023157"/>
    </source>
</evidence>
<evidence type="ECO:0000256" key="4">
    <source>
        <dbReference type="ARBA" id="ARBA00022692"/>
    </source>
</evidence>
<evidence type="ECO:0000256" key="3">
    <source>
        <dbReference type="ARBA" id="ARBA00022475"/>
    </source>
</evidence>
<dbReference type="SMR" id="A0A7M7Q0M8"/>
<dbReference type="PANTHER" id="PTHR24246:SF27">
    <property type="entry name" value="ADENOSINE RECEPTOR, ISOFORM A"/>
    <property type="match status" value="1"/>
</dbReference>
<comment type="similarity">
    <text evidence="2">Belongs to the G-protein coupled receptor 1 family.</text>
</comment>
<keyword evidence="11" id="KW-0807">Transducer</keyword>
<keyword evidence="6" id="KW-0297">G-protein coupled receptor</keyword>
<dbReference type="CDD" id="cd14968">
    <property type="entry name" value="7tmA_Adenosine_R"/>
    <property type="match status" value="1"/>
</dbReference>
<keyword evidence="8" id="KW-1015">Disulfide bond</keyword>
<keyword evidence="9" id="KW-0675">Receptor</keyword>
<dbReference type="SMART" id="SM01381">
    <property type="entry name" value="7TM_GPCR_Srsx"/>
    <property type="match status" value="1"/>
</dbReference>
<protein>
    <recommendedName>
        <fullName evidence="14">G-protein coupled receptors family 1 profile domain-containing protein</fullName>
    </recommendedName>
</protein>
<feature type="compositionally biased region" description="Low complexity" evidence="12">
    <location>
        <begin position="366"/>
        <end position="377"/>
    </location>
</feature>
<organism evidence="15 16">
    <name type="scientific">Nasonia vitripennis</name>
    <name type="common">Parasitic wasp</name>
    <dbReference type="NCBI Taxonomy" id="7425"/>
    <lineage>
        <taxon>Eukaryota</taxon>
        <taxon>Metazoa</taxon>
        <taxon>Ecdysozoa</taxon>
        <taxon>Arthropoda</taxon>
        <taxon>Hexapoda</taxon>
        <taxon>Insecta</taxon>
        <taxon>Pterygota</taxon>
        <taxon>Neoptera</taxon>
        <taxon>Endopterygota</taxon>
        <taxon>Hymenoptera</taxon>
        <taxon>Apocrita</taxon>
        <taxon>Proctotrupomorpha</taxon>
        <taxon>Chalcidoidea</taxon>
        <taxon>Pteromalidae</taxon>
        <taxon>Pteromalinae</taxon>
        <taxon>Nasonia</taxon>
    </lineage>
</organism>
<feature type="transmembrane region" description="Helical" evidence="13">
    <location>
        <begin position="27"/>
        <end position="51"/>
    </location>
</feature>
<evidence type="ECO:0000256" key="1">
    <source>
        <dbReference type="ARBA" id="ARBA00004651"/>
    </source>
</evidence>
<dbReference type="PROSITE" id="PS50262">
    <property type="entry name" value="G_PROTEIN_RECEP_F1_2"/>
    <property type="match status" value="1"/>
</dbReference>
<dbReference type="InParanoid" id="A0A7M7Q0M8"/>
<evidence type="ECO:0000256" key="9">
    <source>
        <dbReference type="ARBA" id="ARBA00023170"/>
    </source>
</evidence>
<evidence type="ECO:0000256" key="6">
    <source>
        <dbReference type="ARBA" id="ARBA00023040"/>
    </source>
</evidence>
<dbReference type="Proteomes" id="UP000002358">
    <property type="component" value="Chromosome 2"/>
</dbReference>
<dbReference type="InterPro" id="IPR017452">
    <property type="entry name" value="GPCR_Rhodpsn_7TM"/>
</dbReference>
<evidence type="ECO:0000256" key="13">
    <source>
        <dbReference type="SAM" id="Phobius"/>
    </source>
</evidence>
<dbReference type="PANTHER" id="PTHR24246">
    <property type="entry name" value="OLFACTORY RECEPTOR AND ADENOSINE RECEPTOR"/>
    <property type="match status" value="1"/>
</dbReference>
<dbReference type="PROSITE" id="PS00237">
    <property type="entry name" value="G_PROTEIN_RECEP_F1_1"/>
    <property type="match status" value="1"/>
</dbReference>
<dbReference type="RefSeq" id="XP_031779662.1">
    <property type="nucleotide sequence ID" value="XM_031923802.1"/>
</dbReference>
<keyword evidence="10" id="KW-0325">Glycoprotein</keyword>
<evidence type="ECO:0000313" key="15">
    <source>
        <dbReference type="EnsemblMetazoa" id="XP_031779662"/>
    </source>
</evidence>
<sequence length="566" mass="61809">MSIGLSPEEPSLDYNVTAGPAGAELNLPYAVCEILVAVCAVLGNGLVILVFTKERKLRRRTNYYIISLATADLLVGLFAIPFAILASIGLPTNLHACLFTVSVLIVLCTISIFCLVAVSIDRYWAILHPMGYSRTVRTKTAIGIICVCWVAGTLVGFLPLLGWNAGHKSDEKCIFTEVMDYDYLVFLYFATIIFPALLIAAFYAHIYRVVVKQLQQIVTMNPGKRKENQTHGTMLRLLGAAQKREVKATQNLSRIVAFFIICWFPLYTINCVMAFCPQCEVSEFLLNFCIILSHLNSAGNPLLYAYHLKDFRAALKSFIHRMLFPGRPDGKDVIGPHGGLVSVIQEPRGSLMGSQRGLGSKGHVAGSQQQLLQGGSSRHTSLMRQLQESRMRDMQATAAGSPKGSINKGRSASENSSRPNNNGNHNPSKRPSSSMSPVSILGCKNRRTTASSSSGDSPTDSVCGNSSIIVNQQPDETTSLPTATTATTMLDGSSTTMELRTYEFEAALQFVDCDDEDDDERMTTTTSQPESMLVIEADVNRSASSRERLTLDVDEEDKSCAKAKDG</sequence>
<dbReference type="GeneID" id="100123175"/>
<feature type="transmembrane region" description="Helical" evidence="13">
    <location>
        <begin position="183"/>
        <end position="204"/>
    </location>
</feature>
<evidence type="ECO:0000256" key="12">
    <source>
        <dbReference type="SAM" id="MobiDB-lite"/>
    </source>
</evidence>
<reference evidence="15" key="1">
    <citation type="submission" date="2021-01" db="UniProtKB">
        <authorList>
            <consortium name="EnsemblMetazoa"/>
        </authorList>
    </citation>
    <scope>IDENTIFICATION</scope>
</reference>
<keyword evidence="16" id="KW-1185">Reference proteome</keyword>
<feature type="transmembrane region" description="Helical" evidence="13">
    <location>
        <begin position="252"/>
        <end position="275"/>
    </location>
</feature>
<feature type="domain" description="G-protein coupled receptors family 1 profile" evidence="14">
    <location>
        <begin position="43"/>
        <end position="304"/>
    </location>
</feature>
<dbReference type="Pfam" id="PF00001">
    <property type="entry name" value="7tm_1"/>
    <property type="match status" value="1"/>
</dbReference>
<name>A0A7M7Q0M8_NASVI</name>
<dbReference type="PRINTS" id="PR00424">
    <property type="entry name" value="ADENOSINER"/>
</dbReference>
<evidence type="ECO:0000256" key="10">
    <source>
        <dbReference type="ARBA" id="ARBA00023180"/>
    </source>
</evidence>
<accession>A0A7M7Q0M8</accession>
<proteinExistence type="inferred from homology"/>
<keyword evidence="4 13" id="KW-0812">Transmembrane</keyword>
<dbReference type="EnsemblMetazoa" id="XM_031923802">
    <property type="protein sequence ID" value="XP_031779662"/>
    <property type="gene ID" value="LOC100123175"/>
</dbReference>
<dbReference type="EnsemblMetazoa" id="XM_001606736">
    <property type="protein sequence ID" value="XP_001606786"/>
    <property type="gene ID" value="LOC100123175"/>
</dbReference>
<feature type="transmembrane region" description="Helical" evidence="13">
    <location>
        <begin position="141"/>
        <end position="163"/>
    </location>
</feature>
<feature type="region of interest" description="Disordered" evidence="12">
    <location>
        <begin position="541"/>
        <end position="566"/>
    </location>
</feature>
<comment type="subcellular location">
    <subcellularLocation>
        <location evidence="1">Cell membrane</location>
        <topology evidence="1">Multi-pass membrane protein</topology>
    </subcellularLocation>
</comment>
<evidence type="ECO:0000256" key="2">
    <source>
        <dbReference type="ARBA" id="ARBA00010663"/>
    </source>
</evidence>
<dbReference type="InterPro" id="IPR001634">
    <property type="entry name" value="Adenosn_rcpt"/>
</dbReference>
<dbReference type="SUPFAM" id="SSF81321">
    <property type="entry name" value="Family A G protein-coupled receptor-like"/>
    <property type="match status" value="1"/>
</dbReference>
<dbReference type="InterPro" id="IPR000276">
    <property type="entry name" value="GPCR_Rhodpsn"/>
</dbReference>
<keyword evidence="5 13" id="KW-1133">Transmembrane helix</keyword>